<comment type="caution">
    <text evidence="3">The sequence shown here is derived from an EMBL/GenBank/DDBJ whole genome shotgun (WGS) entry which is preliminary data.</text>
</comment>
<dbReference type="Proteomes" id="UP000691718">
    <property type="component" value="Unassembled WGS sequence"/>
</dbReference>
<accession>A0A8S3Y1D3</accession>
<dbReference type="Pfam" id="PF20662">
    <property type="entry name" value="COG4_C"/>
    <property type="match status" value="1"/>
</dbReference>
<keyword evidence="4" id="KW-1185">Reference proteome</keyword>
<dbReference type="Pfam" id="PF13843">
    <property type="entry name" value="DDE_Tnp_1_7"/>
    <property type="match status" value="1"/>
</dbReference>
<evidence type="ECO:0000259" key="2">
    <source>
        <dbReference type="SMART" id="SM00762"/>
    </source>
</evidence>
<dbReference type="InterPro" id="IPR048682">
    <property type="entry name" value="COG4"/>
</dbReference>
<reference evidence="3" key="1">
    <citation type="submission" date="2021-04" db="EMBL/GenBank/DDBJ databases">
        <authorList>
            <person name="Tunstrom K."/>
        </authorList>
    </citation>
    <scope>NUCLEOTIDE SEQUENCE</scope>
</reference>
<feature type="region of interest" description="Disordered" evidence="1">
    <location>
        <begin position="1"/>
        <end position="21"/>
    </location>
</feature>
<dbReference type="Pfam" id="PF08318">
    <property type="entry name" value="COG4_m"/>
    <property type="match status" value="1"/>
</dbReference>
<gene>
    <name evidence="3" type="ORF">PAPOLLO_LOCUS24081</name>
</gene>
<feature type="domain" description="COG4 transport protein middle alpha-helical bundle" evidence="2">
    <location>
        <begin position="21"/>
        <end position="312"/>
    </location>
</feature>
<dbReference type="EMBL" id="CAJQZP010001459">
    <property type="protein sequence ID" value="CAG5048060.1"/>
    <property type="molecule type" value="Genomic_DNA"/>
</dbReference>
<name>A0A8S3Y1D3_PARAO</name>
<evidence type="ECO:0000313" key="3">
    <source>
        <dbReference type="EMBL" id="CAG5048060.1"/>
    </source>
</evidence>
<evidence type="ECO:0000256" key="1">
    <source>
        <dbReference type="SAM" id="MobiDB-lite"/>
    </source>
</evidence>
<dbReference type="PANTHER" id="PTHR24016:SF0">
    <property type="entry name" value="CONSERVED OLIGOMERIC GOLGI COMPLEX SUBUNIT 4"/>
    <property type="match status" value="1"/>
</dbReference>
<dbReference type="OrthoDB" id="5876240at2759"/>
<dbReference type="InterPro" id="IPR013167">
    <property type="entry name" value="COG4_M"/>
</dbReference>
<dbReference type="InterPro" id="IPR029526">
    <property type="entry name" value="PGBD"/>
</dbReference>
<dbReference type="InterPro" id="IPR048684">
    <property type="entry name" value="COG4_C"/>
</dbReference>
<dbReference type="PANTHER" id="PTHR24016">
    <property type="entry name" value="CONSERVED OLIGOMERIC GOLGI COMPLEX SUBUNIT 4"/>
    <property type="match status" value="1"/>
</dbReference>
<feature type="region of interest" description="Disordered" evidence="1">
    <location>
        <begin position="599"/>
        <end position="619"/>
    </location>
</feature>
<sequence>MEPGSVAAARARGAPDPRDDMARAARTLRDHLVRKFDEAARKEDDVAVERLFKLFPQIGQTEEGVDLLAKYLAVQTESKIRKASVVEGASAGGVEAVHADALTRVLEAGAGALQRVRALLRLAQAPQHFPRALRLLQPVVCAGARRVCGSLATRARGVVGAGGPPGEARAAEPQLSELALAHSRLQLYLAFLRRNTASDTANLPEAERTSCIEAVEKIIQESDLIRTAQDLLSHYLELERYFLEESINKAMKLSAAQTGPPSSLVDDVFFISRKVIRRGISTGSVDGACAVLNEAAAALERCAEASLRRRLAAPPLEPLPLPAPPPAAPPAPPDSRELVAQRALYLEYINEADSGAEWSERLASEAASAGEALCRSEAERAKLRSCAAGLGSAAAAFRHARAVALAALRAALQPRLHAWAARLAAPDRTEEMEEEVNALTGALDVLGEAARAQLPAAADELLAAAVADIVARAEHCVLRQHYDREGGLAVERRARRLAAWAGSNAGGARERCARLTQLAALLALERASHAHHALQPAARLAPADARHVLARAEDLSQIEELEITLLNNSFHVSSEEEDINIHPVTRRRRCIMVIDSEESDAEEHAVPDTSGNTTPFTRTWALPTGNQRRIIPFTENPGLPTNLRLAMTNKSPADFYSLLVPDDVFMQIVEDTNQFTIDRITGRVASKAARIRNWSPSNVHEMKRFFALIIFMGLVKLPKLSDYWSKDEITGHPFAATIMSHNRFKLLLQMLHFSQLDNAQKSDRIHRVRHLLEVMNTNFSRHYTPGEDICIDESVVPFRGRIIFRQYNKQKRHKYGIKEFKLCTLPGYTYKINIYAGKESDQVNNIRRQTL</sequence>
<dbReference type="AlphaFoldDB" id="A0A8S3Y1D3"/>
<dbReference type="SMART" id="SM00762">
    <property type="entry name" value="Cog4"/>
    <property type="match status" value="1"/>
</dbReference>
<organism evidence="3 4">
    <name type="scientific">Parnassius apollo</name>
    <name type="common">Apollo butterfly</name>
    <name type="synonym">Papilio apollo</name>
    <dbReference type="NCBI Taxonomy" id="110799"/>
    <lineage>
        <taxon>Eukaryota</taxon>
        <taxon>Metazoa</taxon>
        <taxon>Ecdysozoa</taxon>
        <taxon>Arthropoda</taxon>
        <taxon>Hexapoda</taxon>
        <taxon>Insecta</taxon>
        <taxon>Pterygota</taxon>
        <taxon>Neoptera</taxon>
        <taxon>Endopterygota</taxon>
        <taxon>Lepidoptera</taxon>
        <taxon>Glossata</taxon>
        <taxon>Ditrysia</taxon>
        <taxon>Papilionoidea</taxon>
        <taxon>Papilionidae</taxon>
        <taxon>Parnassiinae</taxon>
        <taxon>Parnassini</taxon>
        <taxon>Parnassius</taxon>
        <taxon>Parnassius</taxon>
    </lineage>
</organism>
<proteinExistence type="predicted"/>
<evidence type="ECO:0000313" key="4">
    <source>
        <dbReference type="Proteomes" id="UP000691718"/>
    </source>
</evidence>
<protein>
    <submittedName>
        <fullName evidence="3">(apollo) hypothetical protein</fullName>
    </submittedName>
</protein>